<proteinExistence type="predicted"/>
<sequence length="344" mass="39866">MKVNCNKAILVFRSGLIGDNLVAIPALLKIREQNSSASISYISFKEKASHITPREVLGGIDGLIDNFFELRIYNYKLLFFDILKLSKFIIINSCRILYHLETYDFNVKKKRFFLKLLGVNKFYYQKENSNQKISNSLINIISKENLEQKLFDKPIMFNAKPFLSESIETKVKNLICSEHKGKIVVFAVCTNFKSKLWEAENFIYLIQKLNSNFSLIPVFLGSEQDFEYCERIKSQVGIGYNLAGKLTIQESLFFMDFANFYVGNDTGVMHMAAMRSLKCFAVFSAIEKSIKWFPHGNNHEIFKEKVECEGCRLRICVENNNLCTKLITKEKVWLSLSRYLNNIK</sequence>
<keyword evidence="1" id="KW-0328">Glycosyltransferase</keyword>
<dbReference type="SUPFAM" id="SSF53756">
    <property type="entry name" value="UDP-Glycosyltransferase/glycogen phosphorylase"/>
    <property type="match status" value="1"/>
</dbReference>
<dbReference type="Gene3D" id="3.40.50.2000">
    <property type="entry name" value="Glycogen Phosphorylase B"/>
    <property type="match status" value="2"/>
</dbReference>
<evidence type="ECO:0000256" key="1">
    <source>
        <dbReference type="ARBA" id="ARBA00022676"/>
    </source>
</evidence>
<accession>A0A1J5SFA2</accession>
<name>A0A1J5SFA2_9ZZZZ</name>
<reference evidence="3" key="1">
    <citation type="submission" date="2016-10" db="EMBL/GenBank/DDBJ databases">
        <title>Sequence of Gallionella enrichment culture.</title>
        <authorList>
            <person name="Poehlein A."/>
            <person name="Muehling M."/>
            <person name="Daniel R."/>
        </authorList>
    </citation>
    <scope>NUCLEOTIDE SEQUENCE</scope>
</reference>
<keyword evidence="2" id="KW-0808">Transferase</keyword>
<dbReference type="InterPro" id="IPR051199">
    <property type="entry name" value="LPS_LOS_Heptosyltrfase"/>
</dbReference>
<gene>
    <name evidence="3" type="ORF">GALL_109170</name>
</gene>
<dbReference type="EMBL" id="MLJW01000040">
    <property type="protein sequence ID" value="OIR07010.1"/>
    <property type="molecule type" value="Genomic_DNA"/>
</dbReference>
<dbReference type="GO" id="GO:0005829">
    <property type="term" value="C:cytosol"/>
    <property type="evidence" value="ECO:0007669"/>
    <property type="project" value="TreeGrafter"/>
</dbReference>
<evidence type="ECO:0000256" key="2">
    <source>
        <dbReference type="ARBA" id="ARBA00022679"/>
    </source>
</evidence>
<dbReference type="GO" id="GO:0008713">
    <property type="term" value="F:ADP-heptose-lipopolysaccharide heptosyltransferase activity"/>
    <property type="evidence" value="ECO:0007669"/>
    <property type="project" value="TreeGrafter"/>
</dbReference>
<evidence type="ECO:0000313" key="3">
    <source>
        <dbReference type="EMBL" id="OIR07010.1"/>
    </source>
</evidence>
<organism evidence="3">
    <name type="scientific">mine drainage metagenome</name>
    <dbReference type="NCBI Taxonomy" id="410659"/>
    <lineage>
        <taxon>unclassified sequences</taxon>
        <taxon>metagenomes</taxon>
        <taxon>ecological metagenomes</taxon>
    </lineage>
</organism>
<dbReference type="Pfam" id="PF01075">
    <property type="entry name" value="Glyco_transf_9"/>
    <property type="match status" value="1"/>
</dbReference>
<comment type="caution">
    <text evidence="3">The sequence shown here is derived from an EMBL/GenBank/DDBJ whole genome shotgun (WGS) entry which is preliminary data.</text>
</comment>
<dbReference type="GO" id="GO:0009244">
    <property type="term" value="P:lipopolysaccharide core region biosynthetic process"/>
    <property type="evidence" value="ECO:0007669"/>
    <property type="project" value="TreeGrafter"/>
</dbReference>
<dbReference type="InterPro" id="IPR002201">
    <property type="entry name" value="Glyco_trans_9"/>
</dbReference>
<dbReference type="AlphaFoldDB" id="A0A1J5SFA2"/>
<dbReference type="PANTHER" id="PTHR30160">
    <property type="entry name" value="TETRAACYLDISACCHARIDE 4'-KINASE-RELATED"/>
    <property type="match status" value="1"/>
</dbReference>
<protein>
    <submittedName>
        <fullName evidence="3">Lipopolysaccharide core biosynthesis protein</fullName>
    </submittedName>
</protein>